<keyword evidence="2" id="KW-1185">Reference proteome</keyword>
<organism evidence="1 2">
    <name type="scientific">Encephalitozoon romaleae (strain SJ-2008)</name>
    <name type="common">Microsporidian parasite</name>
    <dbReference type="NCBI Taxonomy" id="1178016"/>
    <lineage>
        <taxon>Eukaryota</taxon>
        <taxon>Fungi</taxon>
        <taxon>Fungi incertae sedis</taxon>
        <taxon>Microsporidia</taxon>
        <taxon>Unikaryonidae</taxon>
        <taxon>Encephalitozoon</taxon>
    </lineage>
</organism>
<protein>
    <recommendedName>
        <fullName evidence="3">F-box domain-containing protein</fullName>
    </recommendedName>
</protein>
<sequence>MRRIADLKVRSKRCLTQRAISCPVLRISWDLVYWMARYDKRLRVLCKHMSPREISVLAPWKKSYERRGFYESRASFDIDLHPFVNLRALRVVDSSIFDMFSINNTCIKELKLLKVLGVRMKSPVNTVLEEITLKDTRIPYEDMVSILGIESLISVSLMNVDVSGCHRWREKLLEKIREMPKLKRIVLVNMKVDIQQFTDLCIERGLGWFKIAEEDVCLDVRLCSFASSIRCVGALRCLIGLNYEMVEMMHVEGRDLKYMKETLPNLKVLYVSQAEIDNKTFKTVYLRYPNLIGLGFSECIFNGTSFYETIIHFKGVLRFLDLTSSRLPHDYISFLKKTLCSCSVKLRSGDLIMVDNTSSK</sequence>
<dbReference type="Gene3D" id="3.80.10.10">
    <property type="entry name" value="Ribonuclease Inhibitor"/>
    <property type="match status" value="1"/>
</dbReference>
<evidence type="ECO:0008006" key="3">
    <source>
        <dbReference type="Google" id="ProtNLM"/>
    </source>
</evidence>
<dbReference type="HOGENOM" id="CLU_733843_0_0_1"/>
<dbReference type="KEGG" id="ero:EROM_100730"/>
<dbReference type="InterPro" id="IPR032675">
    <property type="entry name" value="LRR_dom_sf"/>
</dbReference>
<name>I7APT3_ENCRO</name>
<dbReference type="RefSeq" id="XP_009265386.1">
    <property type="nucleotide sequence ID" value="XM_009267111.1"/>
</dbReference>
<accession>I7APT3</accession>
<gene>
    <name evidence="1" type="ordered locus">EROM_100730</name>
</gene>
<evidence type="ECO:0000313" key="1">
    <source>
        <dbReference type="EMBL" id="AFN83889.1"/>
    </source>
</evidence>
<dbReference type="OrthoDB" id="2190797at2759"/>
<dbReference type="EMBL" id="CP003529">
    <property type="protein sequence ID" value="AFN83889.1"/>
    <property type="molecule type" value="Genomic_DNA"/>
</dbReference>
<evidence type="ECO:0000313" key="2">
    <source>
        <dbReference type="Proteomes" id="UP000010094"/>
    </source>
</evidence>
<reference evidence="1 2" key="1">
    <citation type="journal article" date="2012" name="Proc. Natl. Acad. Sci. U.S.A.">
        <title>Gain and loss of multiple functionally related, horizontally transferred genes in the reduced genomes of two microsporidian parasites.</title>
        <authorList>
            <person name="Pombert J.-F."/>
            <person name="Selman M."/>
            <person name="Burki F."/>
            <person name="Bardell F.T."/>
            <person name="Farinelli L."/>
            <person name="Solter L.F."/>
            <person name="Whitman D.W."/>
            <person name="Weiss L.M."/>
            <person name="Corradi N."/>
            <person name="Keeling P.J."/>
        </authorList>
    </citation>
    <scope>NUCLEOTIDE SEQUENCE [LARGE SCALE GENOMIC DNA]</scope>
    <source>
        <strain evidence="1 2">SJ-2008</strain>
    </source>
</reference>
<dbReference type="VEuPathDB" id="MicrosporidiaDB:EROM_100730"/>
<dbReference type="GeneID" id="20564503"/>
<dbReference type="AlphaFoldDB" id="I7APT3"/>
<dbReference type="Proteomes" id="UP000010094">
    <property type="component" value="Chromosome X"/>
</dbReference>
<dbReference type="SUPFAM" id="SSF52047">
    <property type="entry name" value="RNI-like"/>
    <property type="match status" value="1"/>
</dbReference>
<proteinExistence type="predicted"/>